<proteinExistence type="predicted"/>
<dbReference type="GO" id="GO:0004222">
    <property type="term" value="F:metalloendopeptidase activity"/>
    <property type="evidence" value="ECO:0007669"/>
    <property type="project" value="InterPro"/>
</dbReference>
<evidence type="ECO:0000256" key="2">
    <source>
        <dbReference type="ARBA" id="ARBA00023242"/>
    </source>
</evidence>
<comment type="subcellular location">
    <subcellularLocation>
        <location evidence="1">Nucleus</location>
    </subcellularLocation>
</comment>
<dbReference type="Proteomes" id="UP000008143">
    <property type="component" value="Chromosome 9"/>
</dbReference>
<dbReference type="SMART" id="SM00731">
    <property type="entry name" value="SprT"/>
    <property type="match status" value="1"/>
</dbReference>
<organism evidence="4 5">
    <name type="scientific">Xenopus tropicalis</name>
    <name type="common">Western clawed frog</name>
    <name type="synonym">Silurana tropicalis</name>
    <dbReference type="NCBI Taxonomy" id="8364"/>
    <lineage>
        <taxon>Eukaryota</taxon>
        <taxon>Metazoa</taxon>
        <taxon>Chordata</taxon>
        <taxon>Craniata</taxon>
        <taxon>Vertebrata</taxon>
        <taxon>Euteleostomi</taxon>
        <taxon>Amphibia</taxon>
        <taxon>Batrachia</taxon>
        <taxon>Anura</taxon>
        <taxon>Pipoidea</taxon>
        <taxon>Pipidae</taxon>
        <taxon>Xenopodinae</taxon>
        <taxon>Xenopus</taxon>
        <taxon>Silurana</taxon>
    </lineage>
</organism>
<dbReference type="InterPro" id="IPR055220">
    <property type="entry name" value="SPRTN_ZBD"/>
</dbReference>
<dbReference type="Xenbase" id="XB-GENE-29092643">
    <property type="gene designation" value="LOC116407533"/>
</dbReference>
<evidence type="ECO:0000313" key="4">
    <source>
        <dbReference type="Proteomes" id="UP000008143"/>
    </source>
</evidence>
<dbReference type="GO" id="GO:0006974">
    <property type="term" value="P:DNA damage response"/>
    <property type="evidence" value="ECO:0000318"/>
    <property type="project" value="GO_Central"/>
</dbReference>
<sequence length="237" mass="27728">MGLFLSTSDSSSEYYTAPNSPDLSFNNESNENFTSWAHEKHSVACQTDLSFQTDLSVVDPYWEVLDPKPDIHVLFEEFNTKFFGGQLPPIELKWSNRLCIDTGVFIHDDKTGICKIHLNKPLLDLRARKDTVQTLLHEMIHYYQRLRGTHDLEHGATFKYHMKRINRESGANITIYHDFIQEYESLKRHWWKCNGPCQQVVKRLMNRTPGTKAHKRKCGGDFIKIQEPENKRMRTDP</sequence>
<dbReference type="KEGG" id="xtr:116407533"/>
<feature type="domain" description="SprT-like" evidence="3">
    <location>
        <begin position="69"/>
        <end position="225"/>
    </location>
</feature>
<dbReference type="Pfam" id="PF10263">
    <property type="entry name" value="SprT-like"/>
    <property type="match status" value="1"/>
</dbReference>
<dbReference type="GO" id="GO:0005634">
    <property type="term" value="C:nucleus"/>
    <property type="evidence" value="ECO:0000318"/>
    <property type="project" value="GO_Central"/>
</dbReference>
<accession>A0A8J1IT64</accession>
<dbReference type="GO" id="GO:0003697">
    <property type="term" value="F:single-stranded DNA binding"/>
    <property type="evidence" value="ECO:0007669"/>
    <property type="project" value="InterPro"/>
</dbReference>
<evidence type="ECO:0000313" key="6">
    <source>
        <dbReference type="Xenbase" id="XB-GENE-29092643"/>
    </source>
</evidence>
<keyword evidence="4" id="KW-1185">Reference proteome</keyword>
<keyword evidence="2" id="KW-0539">Nucleus</keyword>
<dbReference type="InterPro" id="IPR006640">
    <property type="entry name" value="SprT-like_domain"/>
</dbReference>
<dbReference type="GeneID" id="116407533"/>
<dbReference type="OrthoDB" id="5236983at2759"/>
<evidence type="ECO:0000256" key="1">
    <source>
        <dbReference type="ARBA" id="ARBA00004123"/>
    </source>
</evidence>
<dbReference type="PANTHER" id="PTHR21220:SF6">
    <property type="entry name" value="SPRT-LIKE DOMAIN-CONTAINING PROTEIN SPARTAN ISOFORM X1"/>
    <property type="match status" value="1"/>
</dbReference>
<dbReference type="PANTHER" id="PTHR21220">
    <property type="entry name" value="DNA-DEPENDENT METALLOPROTEASE SPRTN"/>
    <property type="match status" value="1"/>
</dbReference>
<protein>
    <submittedName>
        <fullName evidence="5">SprT-like domain-containing protein Spartan</fullName>
    </submittedName>
</protein>
<name>A0A8J1IT64_XENTR</name>
<gene>
    <name evidence="5 6" type="primary">LOC116407533</name>
</gene>
<dbReference type="AGR" id="Xenbase:XB-GENE-29092643"/>
<dbReference type="InterPro" id="IPR044245">
    <property type="entry name" value="Spartan"/>
</dbReference>
<evidence type="ECO:0000313" key="5">
    <source>
        <dbReference type="RefSeq" id="XP_031748789.1"/>
    </source>
</evidence>
<dbReference type="RefSeq" id="XP_031748789.1">
    <property type="nucleotide sequence ID" value="XM_031892929.1"/>
</dbReference>
<dbReference type="OMA" id="VPFHKEY"/>
<dbReference type="GO" id="GO:0031593">
    <property type="term" value="F:polyubiquitin modification-dependent protein binding"/>
    <property type="evidence" value="ECO:0000318"/>
    <property type="project" value="GO_Central"/>
</dbReference>
<dbReference type="AlphaFoldDB" id="A0A8J1IT64"/>
<dbReference type="Pfam" id="PF22934">
    <property type="entry name" value="SPRTN_ZBD"/>
    <property type="match status" value="1"/>
</dbReference>
<reference evidence="5" key="1">
    <citation type="submission" date="2025-08" db="UniProtKB">
        <authorList>
            <consortium name="RefSeq"/>
        </authorList>
    </citation>
    <scope>IDENTIFICATION</scope>
    <source>
        <strain evidence="5">Nigerian</strain>
        <tissue evidence="5">Liver and blood</tissue>
    </source>
</reference>
<evidence type="ECO:0000259" key="3">
    <source>
        <dbReference type="SMART" id="SM00731"/>
    </source>
</evidence>